<keyword evidence="3" id="KW-1185">Reference proteome</keyword>
<dbReference type="RefSeq" id="WP_252761297.1">
    <property type="nucleotide sequence ID" value="NZ_JAMXLY010000033.1"/>
</dbReference>
<dbReference type="Proteomes" id="UP001204015">
    <property type="component" value="Unassembled WGS sequence"/>
</dbReference>
<gene>
    <name evidence="2" type="ORF">NG821_08835</name>
</gene>
<keyword evidence="2" id="KW-0675">Receptor</keyword>
<evidence type="ECO:0000259" key="1">
    <source>
        <dbReference type="PROSITE" id="PS50104"/>
    </source>
</evidence>
<dbReference type="PROSITE" id="PS50104">
    <property type="entry name" value="TIR"/>
    <property type="match status" value="1"/>
</dbReference>
<comment type="caution">
    <text evidence="2">The sequence shown here is derived from an EMBL/GenBank/DDBJ whole genome shotgun (WGS) entry which is preliminary data.</text>
</comment>
<dbReference type="Gene3D" id="3.40.50.10140">
    <property type="entry name" value="Toll/interleukin-1 receptor homology (TIR) domain"/>
    <property type="match status" value="1"/>
</dbReference>
<feature type="domain" description="TIR" evidence="1">
    <location>
        <begin position="1"/>
        <end position="133"/>
    </location>
</feature>
<dbReference type="SUPFAM" id="SSF52200">
    <property type="entry name" value="Toll/Interleukin receptor TIR domain"/>
    <property type="match status" value="1"/>
</dbReference>
<dbReference type="EMBL" id="JAMXLY010000033">
    <property type="protein sequence ID" value="MCO6025939.1"/>
    <property type="molecule type" value="Genomic_DNA"/>
</dbReference>
<reference evidence="2 3" key="1">
    <citation type="submission" date="2022-06" db="EMBL/GenBank/DDBJ databases">
        <title>A taxonomic note on the genus Prevotella: Description of four novel genera and emended description of the genera Hallella and Xylanibacter.</title>
        <authorList>
            <person name="Hitch T.C.A."/>
        </authorList>
    </citation>
    <scope>NUCLEOTIDE SEQUENCE [LARGE SCALE GENOMIC DNA]</scope>
    <source>
        <strain evidence="2 3">DSM 100619</strain>
    </source>
</reference>
<evidence type="ECO:0000313" key="2">
    <source>
        <dbReference type="EMBL" id="MCO6025939.1"/>
    </source>
</evidence>
<name>A0ABT1BY89_9BACT</name>
<sequence>MYTIFISHNSKDKPVVEPIAIRLANAFGQDEVFYDSWSIKPGEGIIDKMNQGLGSCRFVFFFVSDNSLKSYMVNMEWQNALMKASNGLVRLIPVRMDSCDLPAILTQTLYLDLFNNGLEATITSMVELVKGQDTFHAKFTQVNNLSANFIKRTDREIEIELSANYFMEPTPHFVFVTSNNDNEINFEIIGVNIMRFGFNKGVIPLKGDGFNVMLNGIRIDLPDSLVPGFSRRIKFTAKTDKPIMILYVMHEDKQNLWKIIKSN</sequence>
<evidence type="ECO:0000313" key="3">
    <source>
        <dbReference type="Proteomes" id="UP001204015"/>
    </source>
</evidence>
<protein>
    <submittedName>
        <fullName evidence="2">Toll/interleukin-1 receptor domain-containing protein</fullName>
    </submittedName>
</protein>
<proteinExistence type="predicted"/>
<dbReference type="Pfam" id="PF13676">
    <property type="entry name" value="TIR_2"/>
    <property type="match status" value="1"/>
</dbReference>
<dbReference type="InterPro" id="IPR000157">
    <property type="entry name" value="TIR_dom"/>
</dbReference>
<accession>A0ABT1BY89</accession>
<dbReference type="InterPro" id="IPR035897">
    <property type="entry name" value="Toll_tir_struct_dom_sf"/>
</dbReference>
<organism evidence="2 3">
    <name type="scientific">Segatella cerevisiae</name>
    <dbReference type="NCBI Taxonomy" id="2053716"/>
    <lineage>
        <taxon>Bacteria</taxon>
        <taxon>Pseudomonadati</taxon>
        <taxon>Bacteroidota</taxon>
        <taxon>Bacteroidia</taxon>
        <taxon>Bacteroidales</taxon>
        <taxon>Prevotellaceae</taxon>
        <taxon>Segatella</taxon>
    </lineage>
</organism>
<dbReference type="SMART" id="SM00255">
    <property type="entry name" value="TIR"/>
    <property type="match status" value="1"/>
</dbReference>